<accession>A0A0A9DXY1</accession>
<sequence length="98" mass="10005">MILAAASAASLLSPMSFSTCALGSLILSRTGVAAPMGSGDVGAEADALAGREERSDVDRRASMSDSSRSRAPTRRLPDQARRMGPAAAAGRRGSATRK</sequence>
<feature type="compositionally biased region" description="Basic and acidic residues" evidence="1">
    <location>
        <begin position="49"/>
        <end position="62"/>
    </location>
</feature>
<evidence type="ECO:0000256" key="1">
    <source>
        <dbReference type="SAM" id="MobiDB-lite"/>
    </source>
</evidence>
<reference evidence="2" key="2">
    <citation type="journal article" date="2015" name="Data Brief">
        <title>Shoot transcriptome of the giant reed, Arundo donax.</title>
        <authorList>
            <person name="Barrero R.A."/>
            <person name="Guerrero F.D."/>
            <person name="Moolhuijzen P."/>
            <person name="Goolsby J.A."/>
            <person name="Tidwell J."/>
            <person name="Bellgard S.E."/>
            <person name="Bellgard M.I."/>
        </authorList>
    </citation>
    <scope>NUCLEOTIDE SEQUENCE</scope>
    <source>
        <tissue evidence="2">Shoot tissue taken approximately 20 cm above the soil surface</tissue>
    </source>
</reference>
<feature type="compositionally biased region" description="Low complexity" evidence="1">
    <location>
        <begin position="82"/>
        <end position="98"/>
    </location>
</feature>
<protein>
    <submittedName>
        <fullName evidence="2">Uncharacterized protein</fullName>
    </submittedName>
</protein>
<dbReference type="AlphaFoldDB" id="A0A0A9DXY1"/>
<evidence type="ECO:0000313" key="2">
    <source>
        <dbReference type="EMBL" id="JAD93449.1"/>
    </source>
</evidence>
<reference evidence="2" key="1">
    <citation type="submission" date="2014-09" db="EMBL/GenBank/DDBJ databases">
        <authorList>
            <person name="Magalhaes I.L.F."/>
            <person name="Oliveira U."/>
            <person name="Santos F.R."/>
            <person name="Vidigal T.H.D.A."/>
            <person name="Brescovit A.D."/>
            <person name="Santos A.J."/>
        </authorList>
    </citation>
    <scope>NUCLEOTIDE SEQUENCE</scope>
    <source>
        <tissue evidence="2">Shoot tissue taken approximately 20 cm above the soil surface</tissue>
    </source>
</reference>
<name>A0A0A9DXY1_ARUDO</name>
<dbReference type="EMBL" id="GBRH01204446">
    <property type="protein sequence ID" value="JAD93449.1"/>
    <property type="molecule type" value="Transcribed_RNA"/>
</dbReference>
<proteinExistence type="predicted"/>
<organism evidence="2">
    <name type="scientific">Arundo donax</name>
    <name type="common">Giant reed</name>
    <name type="synonym">Donax arundinaceus</name>
    <dbReference type="NCBI Taxonomy" id="35708"/>
    <lineage>
        <taxon>Eukaryota</taxon>
        <taxon>Viridiplantae</taxon>
        <taxon>Streptophyta</taxon>
        <taxon>Embryophyta</taxon>
        <taxon>Tracheophyta</taxon>
        <taxon>Spermatophyta</taxon>
        <taxon>Magnoliopsida</taxon>
        <taxon>Liliopsida</taxon>
        <taxon>Poales</taxon>
        <taxon>Poaceae</taxon>
        <taxon>PACMAD clade</taxon>
        <taxon>Arundinoideae</taxon>
        <taxon>Arundineae</taxon>
        <taxon>Arundo</taxon>
    </lineage>
</organism>
<feature type="region of interest" description="Disordered" evidence="1">
    <location>
        <begin position="33"/>
        <end position="98"/>
    </location>
</feature>